<evidence type="ECO:0000256" key="5">
    <source>
        <dbReference type="ARBA" id="ARBA00022741"/>
    </source>
</evidence>
<evidence type="ECO:0000256" key="4">
    <source>
        <dbReference type="ARBA" id="ARBA00022598"/>
    </source>
</evidence>
<keyword evidence="3" id="KW-0963">Cytoplasm</keyword>
<dbReference type="FunFam" id="3.40.50.620:FF:000192">
    <property type="entry name" value="Valine--tRNA ligase"/>
    <property type="match status" value="1"/>
</dbReference>
<evidence type="ECO:0000256" key="6">
    <source>
        <dbReference type="ARBA" id="ARBA00022840"/>
    </source>
</evidence>
<dbReference type="Pfam" id="PF00133">
    <property type="entry name" value="tRNA-synt_1"/>
    <property type="match status" value="1"/>
</dbReference>
<evidence type="ECO:0000256" key="3">
    <source>
        <dbReference type="ARBA" id="ARBA00022490"/>
    </source>
</evidence>
<dbReference type="GO" id="GO:0005524">
    <property type="term" value="F:ATP binding"/>
    <property type="evidence" value="ECO:0007669"/>
    <property type="project" value="UniProtKB-KW"/>
</dbReference>
<dbReference type="InterPro" id="IPR002300">
    <property type="entry name" value="aa-tRNA-synth_Ia"/>
</dbReference>
<evidence type="ECO:0000256" key="1">
    <source>
        <dbReference type="ARBA" id="ARBA00004496"/>
    </source>
</evidence>
<sequence>MEKITYNTKESEEKWREFWEKEKIYSFNEKTKKPIFSVDTPPPYVSADHLHQGHIMSYSQAEFIVRYKRMRGFEVYYPMGFDDNGLPTERFVEKKYNLNKSKISRADFIKKCLEETKIGSKVYQDLWRLLGVSVDWSKTYSTIDQHSQKISQSSFLDLIKKGKCFRAKKPIMWCTTCQTALAQADLEDEEKETSLVYIKAKTDAGDSVIFATTRPELLPSCVG</sequence>
<evidence type="ECO:0000256" key="9">
    <source>
        <dbReference type="ARBA" id="ARBA00029936"/>
    </source>
</evidence>
<proteinExistence type="predicted"/>
<reference evidence="12" key="1">
    <citation type="submission" date="2017-09" db="EMBL/GenBank/DDBJ databases">
        <title>Depth-based differentiation of microbial function through sediment-hosted aquifers and enrichment of novel symbionts in the deep terrestrial subsurface.</title>
        <authorList>
            <person name="Probst A.J."/>
            <person name="Ladd B."/>
            <person name="Jarett J.K."/>
            <person name="Geller-Mcgrath D.E."/>
            <person name="Sieber C.M.K."/>
            <person name="Emerson J.B."/>
            <person name="Anantharaman K."/>
            <person name="Thomas B.C."/>
            <person name="Malmstrom R."/>
            <person name="Stieglmeier M."/>
            <person name="Klingl A."/>
            <person name="Woyke T."/>
            <person name="Ryan C.M."/>
            <person name="Banfield J.F."/>
        </authorList>
    </citation>
    <scope>NUCLEOTIDE SEQUENCE [LARGE SCALE GENOMIC DNA]</scope>
</reference>
<keyword evidence="8" id="KW-0030">Aminoacyl-tRNA synthetase</keyword>
<keyword evidence="6" id="KW-0067">ATP-binding</keyword>
<evidence type="ECO:0000256" key="2">
    <source>
        <dbReference type="ARBA" id="ARBA00013169"/>
    </source>
</evidence>
<name>A0A2H0UUK3_9BACT</name>
<evidence type="ECO:0000256" key="8">
    <source>
        <dbReference type="ARBA" id="ARBA00023146"/>
    </source>
</evidence>
<comment type="caution">
    <text evidence="11">The sequence shown here is derived from an EMBL/GenBank/DDBJ whole genome shotgun (WGS) entry which is preliminary data.</text>
</comment>
<dbReference type="EMBL" id="PFAX01000017">
    <property type="protein sequence ID" value="PIR90532.1"/>
    <property type="molecule type" value="Genomic_DNA"/>
</dbReference>
<dbReference type="PANTHER" id="PTHR11946">
    <property type="entry name" value="VALYL-TRNA SYNTHETASES"/>
    <property type="match status" value="1"/>
</dbReference>
<feature type="domain" description="Aminoacyl-tRNA synthetase class Ia" evidence="10">
    <location>
        <begin position="15"/>
        <end position="192"/>
    </location>
</feature>
<organism evidence="11 12">
    <name type="scientific">bacterium (Candidatus Gribaldobacteria) CG10_big_fil_rev_8_21_14_0_10_37_21</name>
    <dbReference type="NCBI Taxonomy" id="2014275"/>
    <lineage>
        <taxon>Bacteria</taxon>
        <taxon>Candidatus Gribaldobacteria</taxon>
    </lineage>
</organism>
<feature type="non-terminal residue" evidence="11">
    <location>
        <position position="223"/>
    </location>
</feature>
<dbReference type="GO" id="GO:0005829">
    <property type="term" value="C:cytosol"/>
    <property type="evidence" value="ECO:0007669"/>
    <property type="project" value="TreeGrafter"/>
</dbReference>
<dbReference type="Proteomes" id="UP000230132">
    <property type="component" value="Unassembled WGS sequence"/>
</dbReference>
<gene>
    <name evidence="11" type="ORF">COU05_01615</name>
</gene>
<comment type="subcellular location">
    <subcellularLocation>
        <location evidence="1">Cytoplasm</location>
    </subcellularLocation>
</comment>
<dbReference type="Gene3D" id="3.40.50.620">
    <property type="entry name" value="HUPs"/>
    <property type="match status" value="1"/>
</dbReference>
<keyword evidence="5" id="KW-0547">Nucleotide-binding</keyword>
<dbReference type="InterPro" id="IPR014729">
    <property type="entry name" value="Rossmann-like_a/b/a_fold"/>
</dbReference>
<keyword evidence="7" id="KW-0648">Protein biosynthesis</keyword>
<dbReference type="EC" id="6.1.1.9" evidence="2"/>
<evidence type="ECO:0000313" key="12">
    <source>
        <dbReference type="Proteomes" id="UP000230132"/>
    </source>
</evidence>
<dbReference type="GO" id="GO:0006438">
    <property type="term" value="P:valyl-tRNA aminoacylation"/>
    <property type="evidence" value="ECO:0007669"/>
    <property type="project" value="InterPro"/>
</dbReference>
<evidence type="ECO:0000256" key="7">
    <source>
        <dbReference type="ARBA" id="ARBA00022917"/>
    </source>
</evidence>
<evidence type="ECO:0000259" key="10">
    <source>
        <dbReference type="Pfam" id="PF00133"/>
    </source>
</evidence>
<dbReference type="InterPro" id="IPR002303">
    <property type="entry name" value="Valyl-tRNA_ligase"/>
</dbReference>
<keyword evidence="4 11" id="KW-0436">Ligase</keyword>
<dbReference type="PANTHER" id="PTHR11946:SF93">
    <property type="entry name" value="VALINE--TRNA LIGASE, CHLOROPLASTIC_MITOCHONDRIAL 2"/>
    <property type="match status" value="1"/>
</dbReference>
<accession>A0A2H0UUK3</accession>
<evidence type="ECO:0000313" key="11">
    <source>
        <dbReference type="EMBL" id="PIR90532.1"/>
    </source>
</evidence>
<dbReference type="SUPFAM" id="SSF52374">
    <property type="entry name" value="Nucleotidylyl transferase"/>
    <property type="match status" value="1"/>
</dbReference>
<dbReference type="GO" id="GO:0004832">
    <property type="term" value="F:valine-tRNA ligase activity"/>
    <property type="evidence" value="ECO:0007669"/>
    <property type="project" value="UniProtKB-EC"/>
</dbReference>
<protein>
    <recommendedName>
        <fullName evidence="2">valine--tRNA ligase</fullName>
        <ecNumber evidence="2">6.1.1.9</ecNumber>
    </recommendedName>
    <alternativeName>
        <fullName evidence="9">Valyl-tRNA synthetase</fullName>
    </alternativeName>
</protein>
<dbReference type="AlphaFoldDB" id="A0A2H0UUK3"/>